<evidence type="ECO:0000256" key="2">
    <source>
        <dbReference type="ARBA" id="ARBA00022801"/>
    </source>
</evidence>
<dbReference type="EnsemblMetazoa" id="AALFPA23_025177.R37524">
    <property type="protein sequence ID" value="AALFPA23_025177.P37524"/>
    <property type="gene ID" value="AALFPA23_025177"/>
</dbReference>
<dbReference type="Pfam" id="PF00089">
    <property type="entry name" value="Trypsin"/>
    <property type="match status" value="1"/>
</dbReference>
<dbReference type="Gene3D" id="3.10.50.10">
    <property type="match status" value="1"/>
</dbReference>
<dbReference type="GeneID" id="109415672"/>
<dbReference type="InterPro" id="IPR001579">
    <property type="entry name" value="Glyco_hydro_18_chit_AS"/>
</dbReference>
<dbReference type="Pfam" id="PF00704">
    <property type="entry name" value="Glyco_hydro_18"/>
    <property type="match status" value="1"/>
</dbReference>
<keyword evidence="3 5" id="KW-0326">Glycosidase</keyword>
<evidence type="ECO:0000313" key="9">
    <source>
        <dbReference type="EnsemblMetazoa" id="AALFPA23_025177.P37524"/>
    </source>
</evidence>
<dbReference type="PROSITE" id="PS51910">
    <property type="entry name" value="GH18_2"/>
    <property type="match status" value="1"/>
</dbReference>
<dbReference type="InterPro" id="IPR001314">
    <property type="entry name" value="Peptidase_S1A"/>
</dbReference>
<evidence type="ECO:0000313" key="10">
    <source>
        <dbReference type="Proteomes" id="UP000069940"/>
    </source>
</evidence>
<evidence type="ECO:0000256" key="4">
    <source>
        <dbReference type="ARBA" id="ARBA00024195"/>
    </source>
</evidence>
<organism evidence="9 10">
    <name type="scientific">Aedes albopictus</name>
    <name type="common">Asian tiger mosquito</name>
    <name type="synonym">Stegomyia albopicta</name>
    <dbReference type="NCBI Taxonomy" id="7160"/>
    <lineage>
        <taxon>Eukaryota</taxon>
        <taxon>Metazoa</taxon>
        <taxon>Ecdysozoa</taxon>
        <taxon>Arthropoda</taxon>
        <taxon>Hexapoda</taxon>
        <taxon>Insecta</taxon>
        <taxon>Pterygota</taxon>
        <taxon>Neoptera</taxon>
        <taxon>Endopterygota</taxon>
        <taxon>Diptera</taxon>
        <taxon>Nematocera</taxon>
        <taxon>Culicoidea</taxon>
        <taxon>Culicidae</taxon>
        <taxon>Culicinae</taxon>
        <taxon>Aedini</taxon>
        <taxon>Aedes</taxon>
        <taxon>Stegomyia</taxon>
    </lineage>
</organism>
<evidence type="ECO:0000256" key="5">
    <source>
        <dbReference type="RuleBase" id="RU000489"/>
    </source>
</evidence>
<keyword evidence="1 6" id="KW-0732">Signal</keyword>
<dbReference type="InterPro" id="IPR001254">
    <property type="entry name" value="Trypsin_dom"/>
</dbReference>
<dbReference type="InterPro" id="IPR001223">
    <property type="entry name" value="Glyco_hydro18_cat"/>
</dbReference>
<dbReference type="Gene3D" id="2.40.10.10">
    <property type="entry name" value="Trypsin-like serine proteases"/>
    <property type="match status" value="1"/>
</dbReference>
<reference evidence="9" key="2">
    <citation type="submission" date="2025-05" db="UniProtKB">
        <authorList>
            <consortium name="EnsemblMetazoa"/>
        </authorList>
    </citation>
    <scope>IDENTIFICATION</scope>
    <source>
        <strain evidence="9">Foshan</strain>
    </source>
</reference>
<dbReference type="RefSeq" id="XP_019545134.2">
    <property type="nucleotide sequence ID" value="XM_019689589.3"/>
</dbReference>
<dbReference type="PRINTS" id="PR00722">
    <property type="entry name" value="CHYMOTRYPSIN"/>
</dbReference>
<dbReference type="SUPFAM" id="SSF54556">
    <property type="entry name" value="Chitinase insertion domain"/>
    <property type="match status" value="1"/>
</dbReference>
<keyword evidence="10" id="KW-1185">Reference proteome</keyword>
<dbReference type="InterPro" id="IPR018114">
    <property type="entry name" value="TRYPSIN_HIS"/>
</dbReference>
<reference evidence="10" key="1">
    <citation type="journal article" date="2015" name="Proc. Natl. Acad. Sci. U.S.A.">
        <title>Genome sequence of the Asian Tiger mosquito, Aedes albopictus, reveals insights into its biology, genetics, and evolution.</title>
        <authorList>
            <person name="Chen X.G."/>
            <person name="Jiang X."/>
            <person name="Gu J."/>
            <person name="Xu M."/>
            <person name="Wu Y."/>
            <person name="Deng Y."/>
            <person name="Zhang C."/>
            <person name="Bonizzoni M."/>
            <person name="Dermauw W."/>
            <person name="Vontas J."/>
            <person name="Armbruster P."/>
            <person name="Huang X."/>
            <person name="Yang Y."/>
            <person name="Zhang H."/>
            <person name="He W."/>
            <person name="Peng H."/>
            <person name="Liu Y."/>
            <person name="Wu K."/>
            <person name="Chen J."/>
            <person name="Lirakis M."/>
            <person name="Topalis P."/>
            <person name="Van Leeuwen T."/>
            <person name="Hall A.B."/>
            <person name="Jiang X."/>
            <person name="Thorpe C."/>
            <person name="Mueller R.L."/>
            <person name="Sun C."/>
            <person name="Waterhouse R.M."/>
            <person name="Yan G."/>
            <person name="Tu Z.J."/>
            <person name="Fang X."/>
            <person name="James A.A."/>
        </authorList>
    </citation>
    <scope>NUCLEOTIDE SEQUENCE [LARGE SCALE GENOMIC DNA]</scope>
    <source>
        <strain evidence="10">Foshan</strain>
    </source>
</reference>
<dbReference type="SUPFAM" id="SSF50494">
    <property type="entry name" value="Trypsin-like serine proteases"/>
    <property type="match status" value="1"/>
</dbReference>
<evidence type="ECO:0000256" key="3">
    <source>
        <dbReference type="ARBA" id="ARBA00023295"/>
    </source>
</evidence>
<comment type="similarity">
    <text evidence="4">Belongs to the peptidase S1 family. CLIP subfamily.</text>
</comment>
<dbReference type="SUPFAM" id="SSF51445">
    <property type="entry name" value="(Trans)glycosidases"/>
    <property type="match status" value="1"/>
</dbReference>
<evidence type="ECO:0000259" key="8">
    <source>
        <dbReference type="PROSITE" id="PS51910"/>
    </source>
</evidence>
<evidence type="ECO:0000256" key="1">
    <source>
        <dbReference type="ARBA" id="ARBA00022729"/>
    </source>
</evidence>
<evidence type="ECO:0000256" key="6">
    <source>
        <dbReference type="SAM" id="SignalP"/>
    </source>
</evidence>
<sequence length="703" mass="78967">MITSTLFFMCFLILPKWAQVKCEIQCGVPEPVQNPLIVRGQSTLPGQWPWHAAIYHRDGTTEEYKCGGTLISNWFVLTAGHCVTTENGNVLATEVVFIKLGVHDLKKLRKSSTQQHNIIGIFKEPRYDAETLAHDIALLRLGSKAEYDNYVRPACLYREDNLVGQFGTVIGYGLTEQNVLAMVLRKAVLPVINYLQCLESDREFFGQVLADEVLCAGYTNGTTACNGDSGGGLFFKKHGAWYLGGIVSRSRVRDDNTRFCQIDGYTIYTKLSNYYQWIRKTMRSMAEGGGTVAPFVELTEDITTTAIAHGRVVVCYISSWATYRSGVGSFNLDHFDPKLCTHVVHAYAGLDAESNTIKSLDRWQDLKDNFGLGGYEKLVGMRSAYPHLKVLISMGGWNEGSVEYSNLAANPQRRRVFAENALGFIRRYGFDGLDLDWEYPTQRGGKPHDRENFVHLVKELSQRFKKNKLLLTSSFEAKQYLIDAAYDIKNLSRYLDLLHVKCYDYRGIWNKKVGFNAPLRGDGVHNVEFTIDHLISLGAPTNKMVLGLPFYGRTFMVDSIQAKIGDPSETAFSGPHTKVDGYIGYNEICNELKAKSNLWNVSWDAEASEAIATMQDGAKTKVIVFDSTRSMANKVRYAMRKNLRGVMAFSIDTDDFNGICNPEEKPFADFGTRLQTPAPVQGKYKLLRTILDAIAVVDDEMNR</sequence>
<dbReference type="InterPro" id="IPR043504">
    <property type="entry name" value="Peptidase_S1_PA_chymotrypsin"/>
</dbReference>
<dbReference type="InterPro" id="IPR017853">
    <property type="entry name" value="GH"/>
</dbReference>
<dbReference type="SMART" id="SM00020">
    <property type="entry name" value="Tryp_SPc"/>
    <property type="match status" value="1"/>
</dbReference>
<dbReference type="PANTHER" id="PTHR11177:SF403">
    <property type="entry name" value="CHITINASE 2-RELATED"/>
    <property type="match status" value="1"/>
</dbReference>
<dbReference type="PROSITE" id="PS00134">
    <property type="entry name" value="TRYPSIN_HIS"/>
    <property type="match status" value="1"/>
</dbReference>
<dbReference type="InterPro" id="IPR050314">
    <property type="entry name" value="Glycosyl_Hydrlase_18"/>
</dbReference>
<dbReference type="InterPro" id="IPR011583">
    <property type="entry name" value="Chitinase_II/V-like_cat"/>
</dbReference>
<evidence type="ECO:0000259" key="7">
    <source>
        <dbReference type="PROSITE" id="PS50240"/>
    </source>
</evidence>
<protein>
    <recommendedName>
        <fullName evidence="11">Trypsin-like serine protease</fullName>
    </recommendedName>
</protein>
<feature type="signal peptide" evidence="6">
    <location>
        <begin position="1"/>
        <end position="18"/>
    </location>
</feature>
<name>A0ABM2A7C9_AEDAL</name>
<proteinExistence type="inferred from homology"/>
<dbReference type="CDD" id="cd00190">
    <property type="entry name" value="Tryp_SPc"/>
    <property type="match status" value="1"/>
</dbReference>
<dbReference type="Gene3D" id="3.20.20.80">
    <property type="entry name" value="Glycosidases"/>
    <property type="match status" value="1"/>
</dbReference>
<accession>A0ABM2A7C9</accession>
<evidence type="ECO:0008006" key="11">
    <source>
        <dbReference type="Google" id="ProtNLM"/>
    </source>
</evidence>
<dbReference type="PROSITE" id="PS50240">
    <property type="entry name" value="TRYPSIN_DOM"/>
    <property type="match status" value="1"/>
</dbReference>
<dbReference type="InterPro" id="IPR009003">
    <property type="entry name" value="Peptidase_S1_PA"/>
</dbReference>
<dbReference type="PANTHER" id="PTHR11177">
    <property type="entry name" value="CHITINASE"/>
    <property type="match status" value="1"/>
</dbReference>
<keyword evidence="2 5" id="KW-0378">Hydrolase</keyword>
<dbReference type="InterPro" id="IPR029070">
    <property type="entry name" value="Chitinase_insertion_sf"/>
</dbReference>
<feature type="chain" id="PRO_5047355086" description="Trypsin-like serine protease" evidence="6">
    <location>
        <begin position="19"/>
        <end position="703"/>
    </location>
</feature>
<feature type="domain" description="GH18" evidence="8">
    <location>
        <begin position="311"/>
        <end position="697"/>
    </location>
</feature>
<dbReference type="SMART" id="SM00636">
    <property type="entry name" value="Glyco_18"/>
    <property type="match status" value="1"/>
</dbReference>
<dbReference type="Proteomes" id="UP000069940">
    <property type="component" value="Unassembled WGS sequence"/>
</dbReference>
<feature type="domain" description="Peptidase S1" evidence="7">
    <location>
        <begin position="37"/>
        <end position="283"/>
    </location>
</feature>
<dbReference type="PROSITE" id="PS01095">
    <property type="entry name" value="GH18_1"/>
    <property type="match status" value="1"/>
</dbReference>